<dbReference type="STRING" id="1329250.WOSG25_080090"/>
<dbReference type="Proteomes" id="UP000030643">
    <property type="component" value="Unassembled WGS sequence"/>
</dbReference>
<gene>
    <name evidence="1" type="ORF">WOSG25_080090</name>
</gene>
<evidence type="ECO:0008006" key="3">
    <source>
        <dbReference type="Google" id="ProtNLM"/>
    </source>
</evidence>
<keyword evidence="2" id="KW-1185">Reference proteome</keyword>
<dbReference type="Pfam" id="PF16993">
    <property type="entry name" value="Asp1"/>
    <property type="match status" value="1"/>
</dbReference>
<dbReference type="OrthoDB" id="9767875at2"/>
<reference evidence="2" key="1">
    <citation type="journal article" date="2014" name="Genome Announc.">
        <title>Draft genome sequence of Weissella oryzae SG25T, isolated from fermented rice grains.</title>
        <authorList>
            <person name="Tanizawa Y."/>
            <person name="Fujisawa T."/>
            <person name="Mochizuki T."/>
            <person name="Kaminuma E."/>
            <person name="Suzuki Y."/>
            <person name="Nakamura Y."/>
            <person name="Tohno M."/>
        </authorList>
    </citation>
    <scope>NUCLEOTIDE SEQUENCE [LARGE SCALE GENOMIC DNA]</scope>
    <source>
        <strain evidence="2">DSM 25784 / JCM 18191 / LMG 30913 / SG25</strain>
    </source>
</reference>
<dbReference type="eggNOG" id="ENOG502ZBRM">
    <property type="taxonomic scope" value="Bacteria"/>
</dbReference>
<protein>
    <recommendedName>
        <fullName evidence="3">Accessory Sec system protein Asp1</fullName>
    </recommendedName>
</protein>
<dbReference type="RefSeq" id="WP_027699189.1">
    <property type="nucleotide sequence ID" value="NZ_DF820491.1"/>
</dbReference>
<name>A0A069CUV3_WEIOS</name>
<proteinExistence type="predicted"/>
<sequence length="528" mass="61822">MIYILAGWQPEITNLETDSTLKMIEAFEQSNFEWRVLVPNFVPFLRYLLAEFRQSADDNFIKFYKQIQNISDANVIPMVMDDLNLPSDVEKVYGRDQVLLLQNGQRFGEVYFNRFGYVKEVHYFKGEYVQKDLFSDFGFILSSTYLDQTNELIERDYFDEKGQVVLTENSNGIRVDAVNQDKFNRLFYANMEDIYSEFLLKNLKHFDPRSDRLIVDGNSRQMMKVSQTFPYQEAIVYSYVDNHSQLTELKAIDYERLLAGKALVTDSLVKYQQLKLLNPLLALKGKVIPIFTSQLNLGASNTVAEQFIYWRINRVDTEFEQLYKQVLSYLSKEAKIRLIIDTPDANEITRLKDILATFIWQNSHIDVESEDYKLFDKYYTAMARGQITAALQEEFELLKASGEKFEEIKRSYEFYHVIQYRIKPDTETFQNDLKQLRLYVNFRNDTNSFMQSMVLSSGVPILSEYSSIYFVDNLNGKHLSKATDLLSALDFYLNGQNNWNKALVESVKQIEINGLAQAIERWQEVLYG</sequence>
<accession>A0A069CUV3</accession>
<dbReference type="GO" id="GO:0015031">
    <property type="term" value="P:protein transport"/>
    <property type="evidence" value="ECO:0007669"/>
    <property type="project" value="InterPro"/>
</dbReference>
<dbReference type="AlphaFoldDB" id="A0A069CUV3"/>
<evidence type="ECO:0000313" key="1">
    <source>
        <dbReference type="EMBL" id="GAK31177.1"/>
    </source>
</evidence>
<organism evidence="1 2">
    <name type="scientific">Weissella oryzae (strain DSM 25784 / JCM 18191 / LMG 30913 / SG25)</name>
    <dbReference type="NCBI Taxonomy" id="1329250"/>
    <lineage>
        <taxon>Bacteria</taxon>
        <taxon>Bacillati</taxon>
        <taxon>Bacillota</taxon>
        <taxon>Bacilli</taxon>
        <taxon>Lactobacillales</taxon>
        <taxon>Lactobacillaceae</taxon>
        <taxon>Weissella</taxon>
    </lineage>
</organism>
<dbReference type="InterPro" id="IPR022372">
    <property type="entry name" value="Accessory_SS_Asp1"/>
</dbReference>
<dbReference type="EMBL" id="DF820491">
    <property type="protein sequence ID" value="GAK31177.1"/>
    <property type="molecule type" value="Genomic_DNA"/>
</dbReference>
<dbReference type="NCBIfam" id="TIGR03713">
    <property type="entry name" value="acc_sec_asp1"/>
    <property type="match status" value="1"/>
</dbReference>
<evidence type="ECO:0000313" key="2">
    <source>
        <dbReference type="Proteomes" id="UP000030643"/>
    </source>
</evidence>